<dbReference type="EMBL" id="JH930469">
    <property type="protein sequence ID" value="EKM59222.1"/>
    <property type="molecule type" value="Genomic_DNA"/>
</dbReference>
<accession>K5X8L5</accession>
<reference evidence="2 3" key="1">
    <citation type="journal article" date="2012" name="BMC Genomics">
        <title>Comparative genomics of the white-rot fungi, Phanerochaete carnosa and P. chrysosporium, to elucidate the genetic basis of the distinct wood types they colonize.</title>
        <authorList>
            <person name="Suzuki H."/>
            <person name="MacDonald J."/>
            <person name="Syed K."/>
            <person name="Salamov A."/>
            <person name="Hori C."/>
            <person name="Aerts A."/>
            <person name="Henrissat B."/>
            <person name="Wiebenga A."/>
            <person name="vanKuyk P.A."/>
            <person name="Barry K."/>
            <person name="Lindquist E."/>
            <person name="LaButti K."/>
            <person name="Lapidus A."/>
            <person name="Lucas S."/>
            <person name="Coutinho P."/>
            <person name="Gong Y."/>
            <person name="Samejima M."/>
            <person name="Mahadevan R."/>
            <person name="Abou-Zaid M."/>
            <person name="de Vries R.P."/>
            <person name="Igarashi K."/>
            <person name="Yadav J.S."/>
            <person name="Grigoriev I.V."/>
            <person name="Master E.R."/>
        </authorList>
    </citation>
    <scope>NUCLEOTIDE SEQUENCE [LARGE SCALE GENOMIC DNA]</scope>
    <source>
        <strain evidence="2 3">HHB-10118-sp</strain>
    </source>
</reference>
<gene>
    <name evidence="2" type="ORF">PHACADRAFT_169702</name>
</gene>
<keyword evidence="3" id="KW-1185">Reference proteome</keyword>
<protein>
    <submittedName>
        <fullName evidence="2">Uncharacterized protein</fullName>
    </submittedName>
</protein>
<organism evidence="2 3">
    <name type="scientific">Phanerochaete carnosa (strain HHB-10118-sp)</name>
    <name type="common">White-rot fungus</name>
    <name type="synonym">Peniophora carnosa</name>
    <dbReference type="NCBI Taxonomy" id="650164"/>
    <lineage>
        <taxon>Eukaryota</taxon>
        <taxon>Fungi</taxon>
        <taxon>Dikarya</taxon>
        <taxon>Basidiomycota</taxon>
        <taxon>Agaricomycotina</taxon>
        <taxon>Agaricomycetes</taxon>
        <taxon>Polyporales</taxon>
        <taxon>Phanerochaetaceae</taxon>
        <taxon>Phanerochaete</taxon>
    </lineage>
</organism>
<evidence type="ECO:0000313" key="2">
    <source>
        <dbReference type="EMBL" id="EKM59222.1"/>
    </source>
</evidence>
<feature type="region of interest" description="Disordered" evidence="1">
    <location>
        <begin position="64"/>
        <end position="90"/>
    </location>
</feature>
<proteinExistence type="predicted"/>
<dbReference type="KEGG" id="pco:PHACADRAFT_169702"/>
<evidence type="ECO:0000313" key="3">
    <source>
        <dbReference type="Proteomes" id="UP000008370"/>
    </source>
</evidence>
<sequence>MGKAPFPDAQKITSLTGMFTARQHAELPTALCLARPHLLPHSAASTEPRTWLFLSVQDVHVRGNSQVSGERTGRVRPQGRAVSGLAPCLR</sequence>
<dbReference type="GeneID" id="18909483"/>
<dbReference type="Proteomes" id="UP000008370">
    <property type="component" value="Unassembled WGS sequence"/>
</dbReference>
<dbReference type="AlphaFoldDB" id="K5X8L5"/>
<name>K5X8L5_PHACS</name>
<dbReference type="InParanoid" id="K5X8L5"/>
<dbReference type="RefSeq" id="XP_007391790.1">
    <property type="nucleotide sequence ID" value="XM_007391728.1"/>
</dbReference>
<evidence type="ECO:0000256" key="1">
    <source>
        <dbReference type="SAM" id="MobiDB-lite"/>
    </source>
</evidence>
<dbReference type="HOGENOM" id="CLU_2441587_0_0_1"/>